<dbReference type="InterPro" id="IPR009057">
    <property type="entry name" value="Homeodomain-like_sf"/>
</dbReference>
<dbReference type="PROSITE" id="PS50977">
    <property type="entry name" value="HTH_TETR_2"/>
    <property type="match status" value="1"/>
</dbReference>
<accession>A0A402BHA6</accession>
<comment type="caution">
    <text evidence="4">The sequence shown here is derived from an EMBL/GenBank/DDBJ whole genome shotgun (WGS) entry which is preliminary data.</text>
</comment>
<evidence type="ECO:0000259" key="3">
    <source>
        <dbReference type="PROSITE" id="PS50977"/>
    </source>
</evidence>
<dbReference type="PROSITE" id="PS01081">
    <property type="entry name" value="HTH_TETR_1"/>
    <property type="match status" value="1"/>
</dbReference>
<reference evidence="5" key="1">
    <citation type="submission" date="2018-12" db="EMBL/GenBank/DDBJ databases">
        <title>Tengunoibacter tsumagoiensis gen. nov., sp. nov., Dictyobacter kobayashii sp. nov., D. alpinus sp. nov., and D. joshuensis sp. nov. and description of Dictyobacteraceae fam. nov. within the order Ktedonobacterales isolated from Tengu-no-mugimeshi.</title>
        <authorList>
            <person name="Wang C.M."/>
            <person name="Zheng Y."/>
            <person name="Sakai Y."/>
            <person name="Toyoda A."/>
            <person name="Minakuchi Y."/>
            <person name="Abe K."/>
            <person name="Yokota A."/>
            <person name="Yabe S."/>
        </authorList>
    </citation>
    <scope>NUCLEOTIDE SEQUENCE [LARGE SCALE GENOMIC DNA]</scope>
    <source>
        <strain evidence="5">Uno16</strain>
    </source>
</reference>
<dbReference type="Proteomes" id="UP000287171">
    <property type="component" value="Unassembled WGS sequence"/>
</dbReference>
<dbReference type="OrthoDB" id="9812484at2"/>
<dbReference type="InterPro" id="IPR050109">
    <property type="entry name" value="HTH-type_TetR-like_transc_reg"/>
</dbReference>
<name>A0A402BHA6_9CHLR</name>
<proteinExistence type="predicted"/>
<organism evidence="4 5">
    <name type="scientific">Dictyobacter alpinus</name>
    <dbReference type="NCBI Taxonomy" id="2014873"/>
    <lineage>
        <taxon>Bacteria</taxon>
        <taxon>Bacillati</taxon>
        <taxon>Chloroflexota</taxon>
        <taxon>Ktedonobacteria</taxon>
        <taxon>Ktedonobacterales</taxon>
        <taxon>Dictyobacteraceae</taxon>
        <taxon>Dictyobacter</taxon>
    </lineage>
</organism>
<keyword evidence="1 2" id="KW-0238">DNA-binding</keyword>
<dbReference type="InterPro" id="IPR001647">
    <property type="entry name" value="HTH_TetR"/>
</dbReference>
<evidence type="ECO:0000313" key="4">
    <source>
        <dbReference type="EMBL" id="GCE30755.1"/>
    </source>
</evidence>
<dbReference type="Gene3D" id="1.10.357.10">
    <property type="entry name" value="Tetracycline Repressor, domain 2"/>
    <property type="match status" value="1"/>
</dbReference>
<dbReference type="PRINTS" id="PR00455">
    <property type="entry name" value="HTHTETR"/>
</dbReference>
<dbReference type="Pfam" id="PF00440">
    <property type="entry name" value="TetR_N"/>
    <property type="match status" value="1"/>
</dbReference>
<evidence type="ECO:0000256" key="2">
    <source>
        <dbReference type="PROSITE-ProRule" id="PRU00335"/>
    </source>
</evidence>
<dbReference type="EMBL" id="BIFT01000002">
    <property type="protein sequence ID" value="GCE30755.1"/>
    <property type="molecule type" value="Genomic_DNA"/>
</dbReference>
<evidence type="ECO:0000313" key="5">
    <source>
        <dbReference type="Proteomes" id="UP000287171"/>
    </source>
</evidence>
<dbReference type="GO" id="GO:0003677">
    <property type="term" value="F:DNA binding"/>
    <property type="evidence" value="ECO:0007669"/>
    <property type="project" value="UniProtKB-UniRule"/>
</dbReference>
<feature type="DNA-binding region" description="H-T-H motif" evidence="2">
    <location>
        <begin position="34"/>
        <end position="53"/>
    </location>
</feature>
<dbReference type="SUPFAM" id="SSF48498">
    <property type="entry name" value="Tetracyclin repressor-like, C-terminal domain"/>
    <property type="match status" value="1"/>
</dbReference>
<dbReference type="InterPro" id="IPR036271">
    <property type="entry name" value="Tet_transcr_reg_TetR-rel_C_sf"/>
</dbReference>
<dbReference type="InterPro" id="IPR023772">
    <property type="entry name" value="DNA-bd_HTH_TetR-type_CS"/>
</dbReference>
<evidence type="ECO:0000256" key="1">
    <source>
        <dbReference type="ARBA" id="ARBA00023125"/>
    </source>
</evidence>
<dbReference type="PANTHER" id="PTHR30055">
    <property type="entry name" value="HTH-TYPE TRANSCRIPTIONAL REGULATOR RUTR"/>
    <property type="match status" value="1"/>
</dbReference>
<dbReference type="GO" id="GO:0006355">
    <property type="term" value="P:regulation of DNA-templated transcription"/>
    <property type="evidence" value="ECO:0007669"/>
    <property type="project" value="UniProtKB-ARBA"/>
</dbReference>
<protein>
    <recommendedName>
        <fullName evidence="3">HTH tetR-type domain-containing protein</fullName>
    </recommendedName>
</protein>
<dbReference type="SUPFAM" id="SSF46689">
    <property type="entry name" value="Homeodomain-like"/>
    <property type="match status" value="1"/>
</dbReference>
<feature type="domain" description="HTH tetR-type" evidence="3">
    <location>
        <begin position="11"/>
        <end position="71"/>
    </location>
</feature>
<keyword evidence="5" id="KW-1185">Reference proteome</keyword>
<dbReference type="RefSeq" id="WP_126630803.1">
    <property type="nucleotide sequence ID" value="NZ_BIFT01000002.1"/>
</dbReference>
<dbReference type="AlphaFoldDB" id="A0A402BHA6"/>
<gene>
    <name evidence="4" type="ORF">KDA_62390</name>
</gene>
<sequence>MGSRKTVEDAPSKRAAILAAARKLFVKKGYEETTIADIASAANVAVGTVYLYFRNKRDIYTGMAIDIEAMIADAFDDPYLLTIPFAQIPKTLVDALFAVGRAHMKLIAFLQIDIQSDEELLQHKHVNDRLCTSLETIFQLAIERGELAPFNTAMYAQMLNLLGENIMHQCFAVENGEREAMYHTYFLELSERLFFGPSLQTGYPQVAPKG</sequence>